<feature type="transmembrane region" description="Helical" evidence="1">
    <location>
        <begin position="76"/>
        <end position="100"/>
    </location>
</feature>
<evidence type="ECO:0000313" key="2">
    <source>
        <dbReference type="EMBL" id="EGR30005.1"/>
    </source>
</evidence>
<evidence type="ECO:0000256" key="1">
    <source>
        <dbReference type="SAM" id="Phobius"/>
    </source>
</evidence>
<organism evidence="2 3">
    <name type="scientific">Ichthyophthirius multifiliis</name>
    <name type="common">White spot disease agent</name>
    <name type="synonym">Ich</name>
    <dbReference type="NCBI Taxonomy" id="5932"/>
    <lineage>
        <taxon>Eukaryota</taxon>
        <taxon>Sar</taxon>
        <taxon>Alveolata</taxon>
        <taxon>Ciliophora</taxon>
        <taxon>Intramacronucleata</taxon>
        <taxon>Oligohymenophorea</taxon>
        <taxon>Hymenostomatida</taxon>
        <taxon>Ophryoglenina</taxon>
        <taxon>Ichthyophthirius</taxon>
    </lineage>
</organism>
<protein>
    <recommendedName>
        <fullName evidence="4">Transmembrane protein</fullName>
    </recommendedName>
</protein>
<dbReference type="AlphaFoldDB" id="G0QXR8"/>
<feature type="non-terminal residue" evidence="2">
    <location>
        <position position="1"/>
    </location>
</feature>
<name>G0QXR8_ICHMU</name>
<accession>G0QXR8</accession>
<proteinExistence type="predicted"/>
<dbReference type="InParanoid" id="G0QXR8"/>
<keyword evidence="1" id="KW-1133">Transmembrane helix</keyword>
<evidence type="ECO:0008006" key="4">
    <source>
        <dbReference type="Google" id="ProtNLM"/>
    </source>
</evidence>
<keyword evidence="1" id="KW-0812">Transmembrane</keyword>
<dbReference type="EMBL" id="GL984086">
    <property type="protein sequence ID" value="EGR30005.1"/>
    <property type="molecule type" value="Genomic_DNA"/>
</dbReference>
<reference evidence="2 3" key="1">
    <citation type="submission" date="2011-07" db="EMBL/GenBank/DDBJ databases">
        <authorList>
            <person name="Coyne R."/>
            <person name="Brami D."/>
            <person name="Johnson J."/>
            <person name="Hostetler J."/>
            <person name="Hannick L."/>
            <person name="Clark T."/>
            <person name="Cassidy-Hanley D."/>
            <person name="Inman J."/>
        </authorList>
    </citation>
    <scope>NUCLEOTIDE SEQUENCE [LARGE SCALE GENOMIC DNA]</scope>
    <source>
        <strain evidence="2 3">G5</strain>
    </source>
</reference>
<gene>
    <name evidence="2" type="ORF">IMG5_144790</name>
</gene>
<dbReference type="GeneID" id="14906109"/>
<keyword evidence="3" id="KW-1185">Reference proteome</keyword>
<sequence>NNQTQAFTLFLQSSSQYQSPIESKYSRKTYKGEKQISPQLNPLKTISLSFNYYQFEYVLLVEYLVLSVLNVSNQVLLLVSLFLLLSISYYYNYIYFYYYYLQDKLTSSSFIYSKVTSYKLCKAYSHPFLFLMLKYQVYFPIFKIIITFQNQLSIKIISLSLKNYNNYQKAKLNFNNQNQIFGVVNSFNPYYFSNYSASQQFISVLLAIIQLIKITWLNDYNKPQHPSYKQ</sequence>
<evidence type="ECO:0000313" key="3">
    <source>
        <dbReference type="Proteomes" id="UP000008983"/>
    </source>
</evidence>
<dbReference type="Proteomes" id="UP000008983">
    <property type="component" value="Unassembled WGS sequence"/>
</dbReference>
<keyword evidence="1" id="KW-0472">Membrane</keyword>
<dbReference type="RefSeq" id="XP_004031241.1">
    <property type="nucleotide sequence ID" value="XM_004031193.1"/>
</dbReference>